<dbReference type="GO" id="GO:0030295">
    <property type="term" value="F:protein kinase activator activity"/>
    <property type="evidence" value="ECO:0007669"/>
    <property type="project" value="TreeGrafter"/>
</dbReference>
<dbReference type="AlphaFoldDB" id="A0A918MZW0"/>
<evidence type="ECO:0000259" key="1">
    <source>
        <dbReference type="PROSITE" id="PS51094"/>
    </source>
</evidence>
<dbReference type="InterPro" id="IPR051541">
    <property type="entry name" value="PTS_SugarTrans_NitroReg"/>
</dbReference>
<gene>
    <name evidence="2" type="primary">rpoP</name>
    <name evidence="2" type="ORF">GCM10011450_16640</name>
</gene>
<dbReference type="Pfam" id="PF00359">
    <property type="entry name" value="PTS_EIIA_2"/>
    <property type="match status" value="1"/>
</dbReference>
<keyword evidence="2" id="KW-0813">Transport</keyword>
<reference evidence="2" key="2">
    <citation type="submission" date="2020-09" db="EMBL/GenBank/DDBJ databases">
        <authorList>
            <person name="Sun Q."/>
            <person name="Kim S."/>
        </authorList>
    </citation>
    <scope>NUCLEOTIDE SEQUENCE</scope>
    <source>
        <strain evidence="2">KCTC 23732</strain>
    </source>
</reference>
<dbReference type="PROSITE" id="PS00372">
    <property type="entry name" value="PTS_EIIA_TYPE_2_HIS"/>
    <property type="match status" value="1"/>
</dbReference>
<dbReference type="PANTHER" id="PTHR47738">
    <property type="entry name" value="PTS SYSTEM FRUCTOSE-LIKE EIIA COMPONENT-RELATED"/>
    <property type="match status" value="1"/>
</dbReference>
<dbReference type="NCBIfam" id="TIGR01419">
    <property type="entry name" value="nitro_reg_IIA"/>
    <property type="match status" value="1"/>
</dbReference>
<accession>A0A918MZW0</accession>
<evidence type="ECO:0000313" key="3">
    <source>
        <dbReference type="Proteomes" id="UP000608345"/>
    </source>
</evidence>
<dbReference type="GO" id="GO:0009401">
    <property type="term" value="P:phosphoenolpyruvate-dependent sugar phosphotransferase system"/>
    <property type="evidence" value="ECO:0007669"/>
    <property type="project" value="InterPro"/>
</dbReference>
<feature type="domain" description="PTS EIIA type-2" evidence="1">
    <location>
        <begin position="6"/>
        <end position="149"/>
    </location>
</feature>
<dbReference type="EMBL" id="BMYS01000010">
    <property type="protein sequence ID" value="GGW87356.1"/>
    <property type="molecule type" value="Genomic_DNA"/>
</dbReference>
<dbReference type="InterPro" id="IPR002178">
    <property type="entry name" value="PTS_EIIA_type-2_dom"/>
</dbReference>
<dbReference type="Gene3D" id="3.40.930.10">
    <property type="entry name" value="Mannitol-specific EII, Chain A"/>
    <property type="match status" value="1"/>
</dbReference>
<dbReference type="RefSeq" id="WP_189385032.1">
    <property type="nucleotide sequence ID" value="NZ_BAABFY010000014.1"/>
</dbReference>
<keyword evidence="3" id="KW-1185">Reference proteome</keyword>
<organism evidence="2 3">
    <name type="scientific">Advenella faeciporci</name>
    <dbReference type="NCBI Taxonomy" id="797535"/>
    <lineage>
        <taxon>Bacteria</taxon>
        <taxon>Pseudomonadati</taxon>
        <taxon>Pseudomonadota</taxon>
        <taxon>Betaproteobacteria</taxon>
        <taxon>Burkholderiales</taxon>
        <taxon>Alcaligenaceae</taxon>
    </lineage>
</organism>
<proteinExistence type="predicted"/>
<dbReference type="SUPFAM" id="SSF55804">
    <property type="entry name" value="Phoshotransferase/anion transport protein"/>
    <property type="match status" value="1"/>
</dbReference>
<name>A0A918MZW0_9BURK</name>
<dbReference type="GO" id="GO:0008982">
    <property type="term" value="F:protein-N(PI)-phosphohistidine-sugar phosphotransferase activity"/>
    <property type="evidence" value="ECO:0007669"/>
    <property type="project" value="InterPro"/>
</dbReference>
<dbReference type="InterPro" id="IPR006320">
    <property type="entry name" value="PTS_Nitro_regul"/>
</dbReference>
<comment type="caution">
    <text evidence="2">The sequence shown here is derived from an EMBL/GenBank/DDBJ whole genome shotgun (WGS) entry which is preliminary data.</text>
</comment>
<keyword evidence="2" id="KW-0762">Sugar transport</keyword>
<protein>
    <submittedName>
        <fullName evidence="2">PTS sugar transporter subunit IIA</fullName>
    </submittedName>
</protein>
<dbReference type="CDD" id="cd00211">
    <property type="entry name" value="PTS_IIA_fru"/>
    <property type="match status" value="1"/>
</dbReference>
<evidence type="ECO:0000313" key="2">
    <source>
        <dbReference type="EMBL" id="GGW87356.1"/>
    </source>
</evidence>
<dbReference type="PANTHER" id="PTHR47738:SF1">
    <property type="entry name" value="NITROGEN REGULATORY PROTEIN"/>
    <property type="match status" value="1"/>
</dbReference>
<dbReference type="PROSITE" id="PS51094">
    <property type="entry name" value="PTS_EIIA_TYPE_2"/>
    <property type="match status" value="1"/>
</dbReference>
<dbReference type="Proteomes" id="UP000608345">
    <property type="component" value="Unassembled WGS sequence"/>
</dbReference>
<sequence>MNQLTQILTPENTLLDVNATSKKRAFEQAALLFENNQGIARSVVFDSLFSRERLGSTALGHGVAVPHGRISKLKQATAAFMRLANPIPFDSPDGQNVQLLIILLVPESATQQHLEILAEVARILSNDTIRHQLLSENDPAKIYDLLTQSS</sequence>
<dbReference type="InterPro" id="IPR016152">
    <property type="entry name" value="PTrfase/Anion_transptr"/>
</dbReference>
<reference evidence="2" key="1">
    <citation type="journal article" date="2014" name="Int. J. Syst. Evol. Microbiol.">
        <title>Complete genome sequence of Corynebacterium casei LMG S-19264T (=DSM 44701T), isolated from a smear-ripened cheese.</title>
        <authorList>
            <consortium name="US DOE Joint Genome Institute (JGI-PGF)"/>
            <person name="Walter F."/>
            <person name="Albersmeier A."/>
            <person name="Kalinowski J."/>
            <person name="Ruckert C."/>
        </authorList>
    </citation>
    <scope>NUCLEOTIDE SEQUENCE</scope>
    <source>
        <strain evidence="2">KCTC 23732</strain>
    </source>
</reference>